<protein>
    <recommendedName>
        <fullName evidence="5">HTH arsR-type domain-containing protein</fullName>
    </recommendedName>
</protein>
<dbReference type="NCBIfam" id="NF033788">
    <property type="entry name" value="HTH_metalloreg"/>
    <property type="match status" value="1"/>
</dbReference>
<comment type="caution">
    <text evidence="6">The sequence shown here is derived from an EMBL/GenBank/DDBJ whole genome shotgun (WGS) entry which is preliminary data.</text>
</comment>
<dbReference type="InterPro" id="IPR001845">
    <property type="entry name" value="HTH_ArsR_DNA-bd_dom"/>
</dbReference>
<keyword evidence="1" id="KW-0805">Transcription regulation</keyword>
<dbReference type="Gene3D" id="1.10.10.10">
    <property type="entry name" value="Winged helix-like DNA-binding domain superfamily/Winged helix DNA-binding domain"/>
    <property type="match status" value="1"/>
</dbReference>
<keyword evidence="2" id="KW-0238">DNA-binding</keyword>
<dbReference type="InterPro" id="IPR051081">
    <property type="entry name" value="HTH_MetalResp_TranReg"/>
</dbReference>
<sequence>MADIFDVLADGTRREILRQLLESRGELAVGDLVNELGIAQPTVSKHLKVLREHGLVGVREEGQHRYYHLDASPLEEVEVWLEPFTEFTVATDENGATTVYAAWAGAEFGGRLGRTAADTANAARVAFETAQEKLEGARQRVEDARHRVSGKLRKGGD</sequence>
<organism evidence="6 7">
    <name type="scientific">Homoserinibacter gongjuensis</name>
    <dbReference type="NCBI Taxonomy" id="1162968"/>
    <lineage>
        <taxon>Bacteria</taxon>
        <taxon>Bacillati</taxon>
        <taxon>Actinomycetota</taxon>
        <taxon>Actinomycetes</taxon>
        <taxon>Micrococcales</taxon>
        <taxon>Microbacteriaceae</taxon>
        <taxon>Homoserinibacter</taxon>
    </lineage>
</organism>
<dbReference type="InterPro" id="IPR036388">
    <property type="entry name" value="WH-like_DNA-bd_sf"/>
</dbReference>
<accession>A0ABQ6JQ57</accession>
<dbReference type="InterPro" id="IPR011991">
    <property type="entry name" value="ArsR-like_HTH"/>
</dbReference>
<dbReference type="SMART" id="SM00418">
    <property type="entry name" value="HTH_ARSR"/>
    <property type="match status" value="1"/>
</dbReference>
<evidence type="ECO:0000259" key="5">
    <source>
        <dbReference type="PROSITE" id="PS50987"/>
    </source>
</evidence>
<dbReference type="EMBL" id="BSVA01000001">
    <property type="protein sequence ID" value="GMA90416.1"/>
    <property type="molecule type" value="Genomic_DNA"/>
</dbReference>
<dbReference type="PANTHER" id="PTHR33154:SF33">
    <property type="entry name" value="TRANSCRIPTIONAL REPRESSOR SDPR"/>
    <property type="match status" value="1"/>
</dbReference>
<keyword evidence="7" id="KW-1185">Reference proteome</keyword>
<name>A0ABQ6JQ57_9MICO</name>
<evidence type="ECO:0000313" key="7">
    <source>
        <dbReference type="Proteomes" id="UP001157069"/>
    </source>
</evidence>
<proteinExistence type="predicted"/>
<dbReference type="Pfam" id="PF01022">
    <property type="entry name" value="HTH_5"/>
    <property type="match status" value="1"/>
</dbReference>
<feature type="domain" description="HTH arsR-type" evidence="5">
    <location>
        <begin position="1"/>
        <end position="92"/>
    </location>
</feature>
<feature type="compositionally biased region" description="Basic residues" evidence="4">
    <location>
        <begin position="147"/>
        <end position="157"/>
    </location>
</feature>
<keyword evidence="3" id="KW-0804">Transcription</keyword>
<evidence type="ECO:0000256" key="3">
    <source>
        <dbReference type="ARBA" id="ARBA00023163"/>
    </source>
</evidence>
<evidence type="ECO:0000256" key="4">
    <source>
        <dbReference type="SAM" id="MobiDB-lite"/>
    </source>
</evidence>
<reference evidence="7" key="1">
    <citation type="journal article" date="2019" name="Int. J. Syst. Evol. Microbiol.">
        <title>The Global Catalogue of Microorganisms (GCM) 10K type strain sequencing project: providing services to taxonomists for standard genome sequencing and annotation.</title>
        <authorList>
            <consortium name="The Broad Institute Genomics Platform"/>
            <consortium name="The Broad Institute Genome Sequencing Center for Infectious Disease"/>
            <person name="Wu L."/>
            <person name="Ma J."/>
        </authorList>
    </citation>
    <scope>NUCLEOTIDE SEQUENCE [LARGE SCALE GENOMIC DNA]</scope>
    <source>
        <strain evidence="7">NBRC 108755</strain>
    </source>
</reference>
<dbReference type="PANTHER" id="PTHR33154">
    <property type="entry name" value="TRANSCRIPTIONAL REGULATOR, ARSR FAMILY"/>
    <property type="match status" value="1"/>
</dbReference>
<feature type="compositionally biased region" description="Basic and acidic residues" evidence="4">
    <location>
        <begin position="135"/>
        <end position="146"/>
    </location>
</feature>
<dbReference type="CDD" id="cd00090">
    <property type="entry name" value="HTH_ARSR"/>
    <property type="match status" value="1"/>
</dbReference>
<dbReference type="SUPFAM" id="SSF46785">
    <property type="entry name" value="Winged helix' DNA-binding domain"/>
    <property type="match status" value="1"/>
</dbReference>
<dbReference type="RefSeq" id="WP_284298155.1">
    <property type="nucleotide sequence ID" value="NZ_BSVA01000001.1"/>
</dbReference>
<evidence type="ECO:0000256" key="1">
    <source>
        <dbReference type="ARBA" id="ARBA00023015"/>
    </source>
</evidence>
<evidence type="ECO:0000256" key="2">
    <source>
        <dbReference type="ARBA" id="ARBA00023125"/>
    </source>
</evidence>
<gene>
    <name evidence="6" type="ORF">GCM10025869_09450</name>
</gene>
<dbReference type="InterPro" id="IPR036390">
    <property type="entry name" value="WH_DNA-bd_sf"/>
</dbReference>
<dbReference type="Proteomes" id="UP001157069">
    <property type="component" value="Unassembled WGS sequence"/>
</dbReference>
<evidence type="ECO:0000313" key="6">
    <source>
        <dbReference type="EMBL" id="GMA90416.1"/>
    </source>
</evidence>
<dbReference type="PROSITE" id="PS50987">
    <property type="entry name" value="HTH_ARSR_2"/>
    <property type="match status" value="1"/>
</dbReference>
<dbReference type="PRINTS" id="PR00778">
    <property type="entry name" value="HTHARSR"/>
</dbReference>
<feature type="region of interest" description="Disordered" evidence="4">
    <location>
        <begin position="135"/>
        <end position="157"/>
    </location>
</feature>